<dbReference type="STRING" id="88036.D8S900"/>
<dbReference type="GO" id="GO:0001216">
    <property type="term" value="F:DNA-binding transcription activator activity"/>
    <property type="evidence" value="ECO:0000318"/>
    <property type="project" value="GO_Central"/>
</dbReference>
<feature type="domain" description="LOB" evidence="5">
    <location>
        <begin position="3"/>
        <end position="104"/>
    </location>
</feature>
<dbReference type="Gramene" id="EFJ19118">
    <property type="protein sequence ID" value="EFJ19118"/>
    <property type="gene ID" value="SELMODRAFT_111494"/>
</dbReference>
<evidence type="ECO:0000256" key="3">
    <source>
        <dbReference type="ARBA" id="ARBA00022473"/>
    </source>
</evidence>
<dbReference type="InterPro" id="IPR004883">
    <property type="entry name" value="LOB"/>
</dbReference>
<dbReference type="eggNOG" id="ENOG502QV43">
    <property type="taxonomic scope" value="Eukaryota"/>
</dbReference>
<gene>
    <name evidence="6" type="ORF">SELMODRAFT_111494</name>
</gene>
<evidence type="ECO:0000256" key="1">
    <source>
        <dbReference type="ARBA" id="ARBA00004123"/>
    </source>
</evidence>
<accession>D8S900</accession>
<sequence>TTSACTACRNLQWRCTPECLFAPYFLPDQPERFANVHNVFGVSNVRKMLNELLVYFHEDCIDTLAYEVDMRVEDPIYGCVSVISVLQKRAARTQNHKYLALATPCSSSMLSPGTR</sequence>
<dbReference type="OMA" id="KIYTECR"/>
<organism evidence="7">
    <name type="scientific">Selaginella moellendorffii</name>
    <name type="common">Spikemoss</name>
    <dbReference type="NCBI Taxonomy" id="88036"/>
    <lineage>
        <taxon>Eukaryota</taxon>
        <taxon>Viridiplantae</taxon>
        <taxon>Streptophyta</taxon>
        <taxon>Embryophyta</taxon>
        <taxon>Tracheophyta</taxon>
        <taxon>Lycopodiopsida</taxon>
        <taxon>Selaginellales</taxon>
        <taxon>Selaginellaceae</taxon>
        <taxon>Selaginella</taxon>
    </lineage>
</organism>
<dbReference type="AlphaFoldDB" id="D8S900"/>
<feature type="non-terminal residue" evidence="6">
    <location>
        <position position="1"/>
    </location>
</feature>
<proteinExistence type="inferred from homology"/>
<evidence type="ECO:0000259" key="5">
    <source>
        <dbReference type="PROSITE" id="PS50891"/>
    </source>
</evidence>
<keyword evidence="7" id="KW-1185">Reference proteome</keyword>
<evidence type="ECO:0000313" key="6">
    <source>
        <dbReference type="EMBL" id="EFJ19118.1"/>
    </source>
</evidence>
<name>D8S900_SELML</name>
<dbReference type="EMBL" id="GL377607">
    <property type="protein sequence ID" value="EFJ19118.1"/>
    <property type="molecule type" value="Genomic_DNA"/>
</dbReference>
<dbReference type="Proteomes" id="UP000001514">
    <property type="component" value="Unassembled WGS sequence"/>
</dbReference>
<dbReference type="InParanoid" id="D8S900"/>
<dbReference type="GO" id="GO:0006355">
    <property type="term" value="P:regulation of DNA-templated transcription"/>
    <property type="evidence" value="ECO:0000318"/>
    <property type="project" value="GO_Central"/>
</dbReference>
<dbReference type="PANTHER" id="PTHR31301">
    <property type="entry name" value="LOB DOMAIN-CONTAINING PROTEIN 4-RELATED"/>
    <property type="match status" value="1"/>
</dbReference>
<evidence type="ECO:0000256" key="4">
    <source>
        <dbReference type="ARBA" id="ARBA00023242"/>
    </source>
</evidence>
<keyword evidence="4" id="KW-0539">Nucleus</keyword>
<evidence type="ECO:0000256" key="2">
    <source>
        <dbReference type="ARBA" id="ARBA00005474"/>
    </source>
</evidence>
<dbReference type="PANTHER" id="PTHR31301:SF83">
    <property type="entry name" value="PROTEIN ASYMMETRIC LEAVES 2"/>
    <property type="match status" value="1"/>
</dbReference>
<dbReference type="Pfam" id="PF03195">
    <property type="entry name" value="LOB"/>
    <property type="match status" value="1"/>
</dbReference>
<evidence type="ECO:0000313" key="7">
    <source>
        <dbReference type="Proteomes" id="UP000001514"/>
    </source>
</evidence>
<comment type="similarity">
    <text evidence="2">Belongs to the LOB domain-containing protein family.</text>
</comment>
<dbReference type="PROSITE" id="PS50891">
    <property type="entry name" value="LOB"/>
    <property type="match status" value="1"/>
</dbReference>
<reference evidence="6 7" key="1">
    <citation type="journal article" date="2011" name="Science">
        <title>The Selaginella genome identifies genetic changes associated with the evolution of vascular plants.</title>
        <authorList>
            <person name="Banks J.A."/>
            <person name="Nishiyama T."/>
            <person name="Hasebe M."/>
            <person name="Bowman J.L."/>
            <person name="Gribskov M."/>
            <person name="dePamphilis C."/>
            <person name="Albert V.A."/>
            <person name="Aono N."/>
            <person name="Aoyama T."/>
            <person name="Ambrose B.A."/>
            <person name="Ashton N.W."/>
            <person name="Axtell M.J."/>
            <person name="Barker E."/>
            <person name="Barker M.S."/>
            <person name="Bennetzen J.L."/>
            <person name="Bonawitz N.D."/>
            <person name="Chapple C."/>
            <person name="Cheng C."/>
            <person name="Correa L.G."/>
            <person name="Dacre M."/>
            <person name="DeBarry J."/>
            <person name="Dreyer I."/>
            <person name="Elias M."/>
            <person name="Engstrom E.M."/>
            <person name="Estelle M."/>
            <person name="Feng L."/>
            <person name="Finet C."/>
            <person name="Floyd S.K."/>
            <person name="Frommer W.B."/>
            <person name="Fujita T."/>
            <person name="Gramzow L."/>
            <person name="Gutensohn M."/>
            <person name="Harholt J."/>
            <person name="Hattori M."/>
            <person name="Heyl A."/>
            <person name="Hirai T."/>
            <person name="Hiwatashi Y."/>
            <person name="Ishikawa M."/>
            <person name="Iwata M."/>
            <person name="Karol K.G."/>
            <person name="Koehler B."/>
            <person name="Kolukisaoglu U."/>
            <person name="Kubo M."/>
            <person name="Kurata T."/>
            <person name="Lalonde S."/>
            <person name="Li K."/>
            <person name="Li Y."/>
            <person name="Litt A."/>
            <person name="Lyons E."/>
            <person name="Manning G."/>
            <person name="Maruyama T."/>
            <person name="Michael T.P."/>
            <person name="Mikami K."/>
            <person name="Miyazaki S."/>
            <person name="Morinaga S."/>
            <person name="Murata T."/>
            <person name="Mueller-Roeber B."/>
            <person name="Nelson D.R."/>
            <person name="Obara M."/>
            <person name="Oguri Y."/>
            <person name="Olmstead R.G."/>
            <person name="Onodera N."/>
            <person name="Petersen B.L."/>
            <person name="Pils B."/>
            <person name="Prigge M."/>
            <person name="Rensing S.A."/>
            <person name="Riano-Pachon D.M."/>
            <person name="Roberts A.W."/>
            <person name="Sato Y."/>
            <person name="Scheller H.V."/>
            <person name="Schulz B."/>
            <person name="Schulz C."/>
            <person name="Shakirov E.V."/>
            <person name="Shibagaki N."/>
            <person name="Shinohara N."/>
            <person name="Shippen D.E."/>
            <person name="Soerensen I."/>
            <person name="Sotooka R."/>
            <person name="Sugimoto N."/>
            <person name="Sugita M."/>
            <person name="Sumikawa N."/>
            <person name="Tanurdzic M."/>
            <person name="Theissen G."/>
            <person name="Ulvskov P."/>
            <person name="Wakazuki S."/>
            <person name="Weng J.K."/>
            <person name="Willats W.W."/>
            <person name="Wipf D."/>
            <person name="Wolf P.G."/>
            <person name="Yang L."/>
            <person name="Zimmer A.D."/>
            <person name="Zhu Q."/>
            <person name="Mitros T."/>
            <person name="Hellsten U."/>
            <person name="Loque D."/>
            <person name="Otillar R."/>
            <person name="Salamov A."/>
            <person name="Schmutz J."/>
            <person name="Shapiro H."/>
            <person name="Lindquist E."/>
            <person name="Lucas S."/>
            <person name="Rokhsar D."/>
            <person name="Grigoriev I.V."/>
        </authorList>
    </citation>
    <scope>NUCLEOTIDE SEQUENCE [LARGE SCALE GENOMIC DNA]</scope>
</reference>
<keyword evidence="3" id="KW-0217">Developmental protein</keyword>
<dbReference type="HOGENOM" id="CLU_058353_6_1_1"/>
<dbReference type="KEGG" id="smo:SELMODRAFT_111494"/>
<protein>
    <recommendedName>
        <fullName evidence="5">LOB domain-containing protein</fullName>
    </recommendedName>
</protein>
<dbReference type="GO" id="GO:0005634">
    <property type="term" value="C:nucleus"/>
    <property type="evidence" value="ECO:0000318"/>
    <property type="project" value="GO_Central"/>
</dbReference>
<comment type="subcellular location">
    <subcellularLocation>
        <location evidence="1">Nucleus</location>
    </subcellularLocation>
</comment>